<gene>
    <name evidence="2" type="ORF">A7A08_02819</name>
</gene>
<dbReference type="AlphaFoldDB" id="A0A1E2RW29"/>
<evidence type="ECO:0000313" key="2">
    <source>
        <dbReference type="EMBL" id="ODA66421.1"/>
    </source>
</evidence>
<comment type="caution">
    <text evidence="2">The sequence shown here is derived from an EMBL/GenBank/DDBJ whole genome shotgun (WGS) entry which is preliminary data.</text>
</comment>
<keyword evidence="1" id="KW-0732">Signal</keyword>
<protein>
    <submittedName>
        <fullName evidence="2">Uncharacterized protein</fullName>
    </submittedName>
</protein>
<keyword evidence="3" id="KW-1185">Reference proteome</keyword>
<evidence type="ECO:0000313" key="3">
    <source>
        <dbReference type="Proteomes" id="UP000095087"/>
    </source>
</evidence>
<sequence>MGDWMKWAAGVLVCALTVGILSNSAFALEGPNAAGPIGGTDIHSGQLPPAGLYGGALGYVSKATDFKGPDGETLPPFREADLEKQYFSPYLMYVPDWKILGGSVGVLGFLPMGNQCGHLQIGEAENCSVGLGDPYVELDWSYFFGRYRPSKDPEAIRSSKACRSSSASASRFPTAAMTTTTASSRFLAPA</sequence>
<feature type="signal peptide" evidence="1">
    <location>
        <begin position="1"/>
        <end position="27"/>
    </location>
</feature>
<name>A0A1E2RW29_9HYPH</name>
<dbReference type="STRING" id="1177755.A7A08_02819"/>
<organism evidence="2 3">
    <name type="scientific">Methyloligella halotolerans</name>
    <dbReference type="NCBI Taxonomy" id="1177755"/>
    <lineage>
        <taxon>Bacteria</taxon>
        <taxon>Pseudomonadati</taxon>
        <taxon>Pseudomonadota</taxon>
        <taxon>Alphaproteobacteria</taxon>
        <taxon>Hyphomicrobiales</taxon>
        <taxon>Hyphomicrobiaceae</taxon>
        <taxon>Methyloligella</taxon>
    </lineage>
</organism>
<proteinExistence type="predicted"/>
<reference evidence="2 3" key="1">
    <citation type="submission" date="2016-07" db="EMBL/GenBank/DDBJ databases">
        <title>Draft genome sequence of Methyloligella halotolerans C2T (VKM B-2706T=CCUG 61687T=DSM 25045T), a halotolerant polyhydroxybutyrate accumulating methylotroph.</title>
        <authorList>
            <person name="Vasilenko O.V."/>
            <person name="Doronina N.V."/>
            <person name="Poroshina M.N."/>
            <person name="Tarlachkov S.V."/>
            <person name="Trotsenko Y.A."/>
        </authorList>
    </citation>
    <scope>NUCLEOTIDE SEQUENCE [LARGE SCALE GENOMIC DNA]</scope>
    <source>
        <strain evidence="2 3">VKM B-2706</strain>
    </source>
</reference>
<dbReference type="Proteomes" id="UP000095087">
    <property type="component" value="Unassembled WGS sequence"/>
</dbReference>
<evidence type="ECO:0000256" key="1">
    <source>
        <dbReference type="SAM" id="SignalP"/>
    </source>
</evidence>
<dbReference type="EMBL" id="MASI01000008">
    <property type="protein sequence ID" value="ODA66421.1"/>
    <property type="molecule type" value="Genomic_DNA"/>
</dbReference>
<accession>A0A1E2RW29</accession>
<feature type="chain" id="PRO_5009116415" evidence="1">
    <location>
        <begin position="28"/>
        <end position="190"/>
    </location>
</feature>